<evidence type="ECO:0000313" key="2">
    <source>
        <dbReference type="Proteomes" id="UP001501509"/>
    </source>
</evidence>
<comment type="caution">
    <text evidence="1">The sequence shown here is derived from an EMBL/GenBank/DDBJ whole genome shotgun (WGS) entry which is preliminary data.</text>
</comment>
<dbReference type="Proteomes" id="UP001501509">
    <property type="component" value="Unassembled WGS sequence"/>
</dbReference>
<name>A0ABN3Q1G0_9ACTN</name>
<sequence length="140" mass="15783">MRTYHYKIQTSTFGLFVGITAEALPSDAPPAIGEQISDRIWLDTSQVSDTFRDMPLTLSENETRWLRFGLEKVADQIEHADGRYIRIVVRALEIVEADYAEATLAPALAGWAAAEYGLTPPRGHTTLDTSTRQRTFHWDD</sequence>
<evidence type="ECO:0000313" key="1">
    <source>
        <dbReference type="EMBL" id="GAA2612178.1"/>
    </source>
</evidence>
<dbReference type="RefSeq" id="WP_344545416.1">
    <property type="nucleotide sequence ID" value="NZ_BAAATD010000007.1"/>
</dbReference>
<reference evidence="1 2" key="1">
    <citation type="journal article" date="2019" name="Int. J. Syst. Evol. Microbiol.">
        <title>The Global Catalogue of Microorganisms (GCM) 10K type strain sequencing project: providing services to taxonomists for standard genome sequencing and annotation.</title>
        <authorList>
            <consortium name="The Broad Institute Genomics Platform"/>
            <consortium name="The Broad Institute Genome Sequencing Center for Infectious Disease"/>
            <person name="Wu L."/>
            <person name="Ma J."/>
        </authorList>
    </citation>
    <scope>NUCLEOTIDE SEQUENCE [LARGE SCALE GENOMIC DNA]</scope>
    <source>
        <strain evidence="1 2">JCM 6833</strain>
    </source>
</reference>
<organism evidence="1 2">
    <name type="scientific">Actinomadura fulvescens</name>
    <dbReference type="NCBI Taxonomy" id="46160"/>
    <lineage>
        <taxon>Bacteria</taxon>
        <taxon>Bacillati</taxon>
        <taxon>Actinomycetota</taxon>
        <taxon>Actinomycetes</taxon>
        <taxon>Streptosporangiales</taxon>
        <taxon>Thermomonosporaceae</taxon>
        <taxon>Actinomadura</taxon>
    </lineage>
</organism>
<protein>
    <submittedName>
        <fullName evidence="1">Uncharacterized protein</fullName>
    </submittedName>
</protein>
<proteinExistence type="predicted"/>
<accession>A0ABN3Q1G0</accession>
<keyword evidence="2" id="KW-1185">Reference proteome</keyword>
<dbReference type="EMBL" id="BAAATD010000007">
    <property type="protein sequence ID" value="GAA2612178.1"/>
    <property type="molecule type" value="Genomic_DNA"/>
</dbReference>
<gene>
    <name evidence="1" type="ORF">GCM10010411_53580</name>
</gene>